<proteinExistence type="predicted"/>
<dbReference type="SUPFAM" id="SSF50249">
    <property type="entry name" value="Nucleic acid-binding proteins"/>
    <property type="match status" value="1"/>
</dbReference>
<keyword evidence="1 2" id="KW-0238">DNA-binding</keyword>
<dbReference type="Pfam" id="PF00436">
    <property type="entry name" value="SSB"/>
    <property type="match status" value="1"/>
</dbReference>
<dbReference type="Proteomes" id="UP001432000">
    <property type="component" value="Chromosome"/>
</dbReference>
<evidence type="ECO:0000313" key="5">
    <source>
        <dbReference type="EMBL" id="WXG69996.1"/>
    </source>
</evidence>
<keyword evidence="6" id="KW-1185">Reference proteome</keyword>
<feature type="region of interest" description="Disordered" evidence="4">
    <location>
        <begin position="122"/>
        <end position="169"/>
    </location>
</feature>
<protein>
    <recommendedName>
        <fullName evidence="2 3">Single-stranded DNA-binding protein</fullName>
    </recommendedName>
</protein>
<evidence type="ECO:0000256" key="3">
    <source>
        <dbReference type="RuleBase" id="RU000524"/>
    </source>
</evidence>
<dbReference type="InterPro" id="IPR000424">
    <property type="entry name" value="Primosome_PriB/ssb"/>
</dbReference>
<evidence type="ECO:0000256" key="1">
    <source>
        <dbReference type="ARBA" id="ARBA00023125"/>
    </source>
</evidence>
<dbReference type="PROSITE" id="PS50935">
    <property type="entry name" value="SSB"/>
    <property type="match status" value="1"/>
</dbReference>
<dbReference type="EMBL" id="CP147846">
    <property type="protein sequence ID" value="WXG69996.1"/>
    <property type="molecule type" value="Genomic_DNA"/>
</dbReference>
<dbReference type="InterPro" id="IPR011344">
    <property type="entry name" value="ssDNA-bd"/>
</dbReference>
<organism evidence="5 6">
    <name type="scientific">Rhodococcus sovatensis</name>
    <dbReference type="NCBI Taxonomy" id="1805840"/>
    <lineage>
        <taxon>Bacteria</taxon>
        <taxon>Bacillati</taxon>
        <taxon>Actinomycetota</taxon>
        <taxon>Actinomycetes</taxon>
        <taxon>Mycobacteriales</taxon>
        <taxon>Nocardiaceae</taxon>
        <taxon>Rhodococcus</taxon>
    </lineage>
</organism>
<evidence type="ECO:0000313" key="6">
    <source>
        <dbReference type="Proteomes" id="UP001432000"/>
    </source>
</evidence>
<accession>A0ABZ2PU42</accession>
<dbReference type="PIRSF" id="PIRSF002070">
    <property type="entry name" value="SSB"/>
    <property type="match status" value="1"/>
</dbReference>
<reference evidence="5 6" key="1">
    <citation type="submission" date="2024-03" db="EMBL/GenBank/DDBJ databases">
        <title>Natural products discovery in diverse microorganisms through a two-stage MS feature dereplication strategy.</title>
        <authorList>
            <person name="Zhang R."/>
        </authorList>
    </citation>
    <scope>NUCLEOTIDE SEQUENCE [LARGE SCALE GENOMIC DNA]</scope>
    <source>
        <strain evidence="5 6">18930</strain>
    </source>
</reference>
<feature type="compositionally biased region" description="Acidic residues" evidence="4">
    <location>
        <begin position="131"/>
        <end position="151"/>
    </location>
</feature>
<sequence>MYEAQCAVVGTVITNPIKRQTPSGEEVLNFRMASNARRQDRNTGEWTDGGTLFLTVTCWRRLVKGVGGSLMKGDPVIAYGQLKTNEYTTREGVERSGVEMTASAIGPDLARCIVKLERGRPVPVSQVDSTDQMDEANDVFDDTDDSTEPDTIDSHNIESDTTETVGVAV</sequence>
<dbReference type="RefSeq" id="WP_338891110.1">
    <property type="nucleotide sequence ID" value="NZ_CP147846.1"/>
</dbReference>
<dbReference type="InterPro" id="IPR012340">
    <property type="entry name" value="NA-bd_OB-fold"/>
</dbReference>
<evidence type="ECO:0000256" key="4">
    <source>
        <dbReference type="SAM" id="MobiDB-lite"/>
    </source>
</evidence>
<dbReference type="NCBIfam" id="TIGR00621">
    <property type="entry name" value="ssb"/>
    <property type="match status" value="1"/>
</dbReference>
<name>A0ABZ2PU42_9NOCA</name>
<dbReference type="CDD" id="cd04496">
    <property type="entry name" value="SSB_OBF"/>
    <property type="match status" value="1"/>
</dbReference>
<dbReference type="Gene3D" id="2.40.50.140">
    <property type="entry name" value="Nucleic acid-binding proteins"/>
    <property type="match status" value="1"/>
</dbReference>
<gene>
    <name evidence="5" type="primary">ssb</name>
    <name evidence="5" type="ORF">WDS16_05535</name>
</gene>
<evidence type="ECO:0000256" key="2">
    <source>
        <dbReference type="PIRNR" id="PIRNR002070"/>
    </source>
</evidence>
<dbReference type="GO" id="GO:0003677">
    <property type="term" value="F:DNA binding"/>
    <property type="evidence" value="ECO:0007669"/>
    <property type="project" value="UniProtKB-KW"/>
</dbReference>